<evidence type="ECO:0000256" key="1">
    <source>
        <dbReference type="SAM" id="MobiDB-lite"/>
    </source>
</evidence>
<gene>
    <name evidence="2" type="ORF">V4C55_24780</name>
</gene>
<comment type="caution">
    <text evidence="2">The sequence shown here is derived from an EMBL/GenBank/DDBJ whole genome shotgun (WGS) entry which is preliminary data.</text>
</comment>
<evidence type="ECO:0000313" key="2">
    <source>
        <dbReference type="EMBL" id="MEM5288952.1"/>
    </source>
</evidence>
<sequence length="262" mass="27464">MTAAPTPAQATAFVNDAQLPAPHRRRGGETDTANPPPAFDASKDQAVVAGSGVVSFKAGISAARRQAVADSLLLAQLILKNKGVSPDDTQNWYHGYGSVLANLGWLVQTCELTDYVSNEAGLDVHEAIMAVAAVLLGPGAVAAAPLIEATLKALQSMDTSTPWITLFNRESRRANTASFQIALAEPDADGNITVSLMAFSLSASTTVTQVLFVKVKSNDASLKRFSTNAQINMSVLDAVQGTLQQKVASFTSSYLSALPDLS</sequence>
<organism evidence="2 3">
    <name type="scientific">Paraburkholderia sabiae</name>
    <dbReference type="NCBI Taxonomy" id="273251"/>
    <lineage>
        <taxon>Bacteria</taxon>
        <taxon>Pseudomonadati</taxon>
        <taxon>Pseudomonadota</taxon>
        <taxon>Betaproteobacteria</taxon>
        <taxon>Burkholderiales</taxon>
        <taxon>Burkholderiaceae</taxon>
        <taxon>Paraburkholderia</taxon>
    </lineage>
</organism>
<dbReference type="Proteomes" id="UP001494588">
    <property type="component" value="Unassembled WGS sequence"/>
</dbReference>
<proteinExistence type="predicted"/>
<keyword evidence="3" id="KW-1185">Reference proteome</keyword>
<reference evidence="2 3" key="1">
    <citation type="submission" date="2024-01" db="EMBL/GenBank/DDBJ databases">
        <title>The diversity of rhizobia nodulating Mimosa spp. in eleven states of Brazil covering several biomes is determined by host plant, location, and edaphic factors.</title>
        <authorList>
            <person name="Rouws L."/>
            <person name="Barauna A."/>
            <person name="Beukes C."/>
            <person name="De Faria S.M."/>
            <person name="Gross E."/>
            <person name="Dos Reis Junior F.B."/>
            <person name="Simon M."/>
            <person name="Maluk M."/>
            <person name="Odee D.W."/>
            <person name="Kenicer G."/>
            <person name="Young J.P.W."/>
            <person name="Reis V.M."/>
            <person name="Zilli J."/>
            <person name="James E.K."/>
        </authorList>
    </citation>
    <scope>NUCLEOTIDE SEQUENCE [LARGE SCALE GENOMIC DNA]</scope>
    <source>
        <strain evidence="2 3">JPY77</strain>
    </source>
</reference>
<feature type="compositionally biased region" description="Low complexity" evidence="1">
    <location>
        <begin position="1"/>
        <end position="12"/>
    </location>
</feature>
<feature type="region of interest" description="Disordered" evidence="1">
    <location>
        <begin position="1"/>
        <end position="40"/>
    </location>
</feature>
<evidence type="ECO:0000313" key="3">
    <source>
        <dbReference type="Proteomes" id="UP001494588"/>
    </source>
</evidence>
<dbReference type="RefSeq" id="WP_201653622.1">
    <property type="nucleotide sequence ID" value="NZ_CAJHCS010000018.1"/>
</dbReference>
<evidence type="ECO:0008006" key="4">
    <source>
        <dbReference type="Google" id="ProtNLM"/>
    </source>
</evidence>
<name>A0ABU9QHN8_9BURK</name>
<dbReference type="EMBL" id="JAZHGC010000022">
    <property type="protein sequence ID" value="MEM5288952.1"/>
    <property type="molecule type" value="Genomic_DNA"/>
</dbReference>
<protein>
    <recommendedName>
        <fullName evidence="4">Virulence factor Evf domain-containing protein</fullName>
    </recommendedName>
</protein>
<accession>A0ABU9QHN8</accession>